<feature type="transmembrane region" description="Helical" evidence="3">
    <location>
        <begin position="192"/>
        <end position="213"/>
    </location>
</feature>
<reference evidence="4" key="1">
    <citation type="submission" date="2022-06" db="EMBL/GenBank/DDBJ databases">
        <title>Alkalimarinus sp. nov., isolated from gut of a Alitta virens.</title>
        <authorList>
            <person name="Yang A.I."/>
            <person name="Shin N.-R."/>
        </authorList>
    </citation>
    <scope>NUCLEOTIDE SEQUENCE</scope>
    <source>
        <strain evidence="4">A2M4</strain>
    </source>
</reference>
<keyword evidence="3" id="KW-1133">Transmembrane helix</keyword>
<dbReference type="Gene3D" id="2.30.30.40">
    <property type="entry name" value="SH3 Domains"/>
    <property type="match status" value="1"/>
</dbReference>
<organism evidence="4 5">
    <name type="scientific">Alkalimarinus alittae</name>
    <dbReference type="NCBI Taxonomy" id="2961619"/>
    <lineage>
        <taxon>Bacteria</taxon>
        <taxon>Pseudomonadati</taxon>
        <taxon>Pseudomonadota</taxon>
        <taxon>Gammaproteobacteria</taxon>
        <taxon>Alteromonadales</taxon>
        <taxon>Alteromonadaceae</taxon>
        <taxon>Alkalimarinus</taxon>
    </lineage>
</organism>
<dbReference type="Proteomes" id="UP001163739">
    <property type="component" value="Chromosome"/>
</dbReference>
<evidence type="ECO:0000256" key="2">
    <source>
        <dbReference type="SAM" id="Coils"/>
    </source>
</evidence>
<feature type="coiled-coil region" evidence="2">
    <location>
        <begin position="87"/>
        <end position="187"/>
    </location>
</feature>
<protein>
    <submittedName>
        <fullName evidence="4">TIGR04211 family SH3 domain-containing protein</fullName>
    </submittedName>
</protein>
<keyword evidence="2" id="KW-0175">Coiled coil</keyword>
<accession>A0ABY6MY31</accession>
<keyword evidence="3" id="KW-0472">Membrane</keyword>
<proteinExistence type="predicted"/>
<dbReference type="RefSeq" id="WP_265046203.1">
    <property type="nucleotide sequence ID" value="NZ_CP100390.1"/>
</dbReference>
<dbReference type="NCBIfam" id="TIGR04211">
    <property type="entry name" value="SH3_and_anchor"/>
    <property type="match status" value="1"/>
</dbReference>
<keyword evidence="1" id="KW-0732">Signal</keyword>
<gene>
    <name evidence="4" type="ORF">NKI27_11520</name>
</gene>
<evidence type="ECO:0000256" key="1">
    <source>
        <dbReference type="ARBA" id="ARBA00022729"/>
    </source>
</evidence>
<evidence type="ECO:0000256" key="3">
    <source>
        <dbReference type="SAM" id="Phobius"/>
    </source>
</evidence>
<evidence type="ECO:0000313" key="5">
    <source>
        <dbReference type="Proteomes" id="UP001163739"/>
    </source>
</evidence>
<dbReference type="EMBL" id="CP100390">
    <property type="protein sequence ID" value="UZE94710.1"/>
    <property type="molecule type" value="Genomic_DNA"/>
</dbReference>
<keyword evidence="3" id="KW-0812">Transmembrane</keyword>
<keyword evidence="5" id="KW-1185">Reference proteome</keyword>
<sequence length="223" mass="25030">MNVKKYLLILLLLTMPSIGLAESMYIDDTLLVPLRSGEGLQFRIVHKGVKSGTKVELLGHNPDSGYSHIKTPEGVVGYLPTRYLVKNEIARDRLIKVSSQLEKAQAKSNQLQAELKELQAKHQTLSANHEQLSRMSESTSSELKKVKNISSNALSLDQRNRELRETNQELKNEVELLTTDNQRLKDKSETSFMMIGAALVLLGVILALVIPWLKPTKKNDSWA</sequence>
<name>A0ABY6MY31_9ALTE</name>
<evidence type="ECO:0000313" key="4">
    <source>
        <dbReference type="EMBL" id="UZE94710.1"/>
    </source>
</evidence>
<dbReference type="InterPro" id="IPR016476">
    <property type="entry name" value="SH3_dom_pro"/>
</dbReference>